<evidence type="ECO:0000256" key="4">
    <source>
        <dbReference type="ARBA" id="ARBA00023002"/>
    </source>
</evidence>
<dbReference type="PANTHER" id="PTHR32439">
    <property type="entry name" value="FERREDOXIN--NITRITE REDUCTASE, CHLOROPLASTIC"/>
    <property type="match status" value="1"/>
</dbReference>
<keyword evidence="3" id="KW-0479">Metal-binding</keyword>
<accession>A0ABZ1E199</accession>
<evidence type="ECO:0000256" key="5">
    <source>
        <dbReference type="ARBA" id="ARBA00023004"/>
    </source>
</evidence>
<evidence type="ECO:0000256" key="2">
    <source>
        <dbReference type="ARBA" id="ARBA00022617"/>
    </source>
</evidence>
<proteinExistence type="predicted"/>
<dbReference type="SUPFAM" id="SSF55124">
    <property type="entry name" value="Nitrite/Sulfite reductase N-terminal domain-like"/>
    <property type="match status" value="1"/>
</dbReference>
<keyword evidence="5" id="KW-0408">Iron</keyword>
<evidence type="ECO:0000313" key="10">
    <source>
        <dbReference type="Proteomes" id="UP001623290"/>
    </source>
</evidence>
<evidence type="ECO:0000313" key="9">
    <source>
        <dbReference type="EMBL" id="WRY33586.1"/>
    </source>
</evidence>
<evidence type="ECO:0000256" key="6">
    <source>
        <dbReference type="ARBA" id="ARBA00023014"/>
    </source>
</evidence>
<dbReference type="Pfam" id="PF03460">
    <property type="entry name" value="NIR_SIR_ferr"/>
    <property type="match status" value="1"/>
</dbReference>
<reference evidence="9 10" key="1">
    <citation type="submission" date="2023-09" db="EMBL/GenBank/DDBJ databases">
        <title>Thioclava shenzhenensis sp. nov., a multidrug resistant bacteria-antagonizing species isolated from coastal seawater.</title>
        <authorList>
            <person name="Long M."/>
        </authorList>
    </citation>
    <scope>NUCLEOTIDE SEQUENCE [LARGE SCALE GENOMIC DNA]</scope>
    <source>
        <strain evidence="9 10">FTW29</strain>
    </source>
</reference>
<dbReference type="PANTHER" id="PTHR32439:SF9">
    <property type="entry name" value="BLR3264 PROTEIN"/>
    <property type="match status" value="1"/>
</dbReference>
<dbReference type="Proteomes" id="UP001623290">
    <property type="component" value="Chromosome"/>
</dbReference>
<evidence type="ECO:0000256" key="7">
    <source>
        <dbReference type="SAM" id="MobiDB-lite"/>
    </source>
</evidence>
<dbReference type="Gene3D" id="3.30.413.10">
    <property type="entry name" value="Sulfite Reductase Hemoprotein, domain 1"/>
    <property type="match status" value="1"/>
</dbReference>
<keyword evidence="2" id="KW-0349">Heme</keyword>
<keyword evidence="1" id="KW-0004">4Fe-4S</keyword>
<sequence length="396" mass="41592">MTQATGQPQAPQGNAAQIRGWCPGAHRPMLSGDGLVVRVRPWYGRLTKGQAGALAGLSAQFGNGLIDLSSRGNLQLRGIQPEDHEAVLKALAPLGLLDHSLAAETRRNVITQPFWQMGDLTQRLGDALSAALAGEDGPALPAKFGFAVDCGEVPLLQDASADIRLERGQAGLICRADGASAGRPVTAQTAVAACLEMAEWFLSSGGMTEGRGRMHRHLAQGADLPPAWRESPKQKGAAPPAPELLPQGAFFGVAFGQIRAEELAEIASYGKLRLTPWRMVLVEQAREFPHIASAVTRADDPRLRMSACTGAPACPQGLSPTRPLAQKIARQGLPAGGHLHISGCTKGCAHPQDCDMVAVATASGWAFGRNCRSSALAAGHLSETELTKEIREGAGD</sequence>
<keyword evidence="6" id="KW-0411">Iron-sulfur</keyword>
<feature type="compositionally biased region" description="Low complexity" evidence="7">
    <location>
        <begin position="1"/>
        <end position="17"/>
    </location>
</feature>
<name>A0ABZ1E199_9RHOB</name>
<dbReference type="InterPro" id="IPR005117">
    <property type="entry name" value="NiRdtase/SiRdtase_haem-b_fer"/>
</dbReference>
<keyword evidence="10" id="KW-1185">Reference proteome</keyword>
<feature type="domain" description="Nitrite/Sulfite reductase ferredoxin-like" evidence="8">
    <location>
        <begin position="28"/>
        <end position="92"/>
    </location>
</feature>
<dbReference type="RefSeq" id="WP_406720803.1">
    <property type="nucleotide sequence ID" value="NZ_CP135443.1"/>
</dbReference>
<dbReference type="InterPro" id="IPR045854">
    <property type="entry name" value="NO2/SO3_Rdtase_4Fe4S_sf"/>
</dbReference>
<protein>
    <submittedName>
        <fullName evidence="9">Precorrin-3B synthase</fullName>
    </submittedName>
</protein>
<dbReference type="SUPFAM" id="SSF56014">
    <property type="entry name" value="Nitrite and sulphite reductase 4Fe-4S domain-like"/>
    <property type="match status" value="1"/>
</dbReference>
<dbReference type="InterPro" id="IPR036136">
    <property type="entry name" value="Nit/Sulf_reduc_fer-like_dom_sf"/>
</dbReference>
<feature type="region of interest" description="Disordered" evidence="7">
    <location>
        <begin position="1"/>
        <end position="20"/>
    </location>
</feature>
<keyword evidence="4" id="KW-0560">Oxidoreductase</keyword>
<organism evidence="9 10">
    <name type="scientific">Thioclava litoralis</name>
    <dbReference type="NCBI Taxonomy" id="3076557"/>
    <lineage>
        <taxon>Bacteria</taxon>
        <taxon>Pseudomonadati</taxon>
        <taxon>Pseudomonadota</taxon>
        <taxon>Alphaproteobacteria</taxon>
        <taxon>Rhodobacterales</taxon>
        <taxon>Paracoccaceae</taxon>
        <taxon>Thioclava</taxon>
    </lineage>
</organism>
<evidence type="ECO:0000259" key="8">
    <source>
        <dbReference type="Pfam" id="PF03460"/>
    </source>
</evidence>
<evidence type="ECO:0000256" key="1">
    <source>
        <dbReference type="ARBA" id="ARBA00022485"/>
    </source>
</evidence>
<dbReference type="EMBL" id="CP135443">
    <property type="protein sequence ID" value="WRY33586.1"/>
    <property type="molecule type" value="Genomic_DNA"/>
</dbReference>
<gene>
    <name evidence="9" type="ORF">RPE78_13040</name>
</gene>
<evidence type="ECO:0000256" key="3">
    <source>
        <dbReference type="ARBA" id="ARBA00022723"/>
    </source>
</evidence>
<feature type="region of interest" description="Disordered" evidence="7">
    <location>
        <begin position="224"/>
        <end position="243"/>
    </location>
</feature>
<dbReference type="InterPro" id="IPR051329">
    <property type="entry name" value="NIR_SIR_4Fe-4S"/>
</dbReference>
<dbReference type="Gene3D" id="3.90.480.20">
    <property type="match status" value="1"/>
</dbReference>